<keyword evidence="3" id="KW-1185">Reference proteome</keyword>
<dbReference type="PATRIC" id="fig|1302272.5.peg.709"/>
<gene>
    <name evidence="2" type="ORF">FC96_GL000711</name>
</gene>
<feature type="transmembrane region" description="Helical" evidence="1">
    <location>
        <begin position="44"/>
        <end position="62"/>
    </location>
</feature>
<dbReference type="EMBL" id="AZCX01000012">
    <property type="protein sequence ID" value="KRK47091.1"/>
    <property type="molecule type" value="Genomic_DNA"/>
</dbReference>
<protein>
    <submittedName>
        <fullName evidence="2">Uncharacterized protein</fullName>
    </submittedName>
</protein>
<dbReference type="Proteomes" id="UP000050911">
    <property type="component" value="Unassembled WGS sequence"/>
</dbReference>
<reference evidence="2 3" key="1">
    <citation type="journal article" date="2015" name="Genome Announc.">
        <title>Expanding the biotechnology potential of lactobacilli through comparative genomics of 213 strains and associated genera.</title>
        <authorList>
            <person name="Sun Z."/>
            <person name="Harris H.M."/>
            <person name="McCann A."/>
            <person name="Guo C."/>
            <person name="Argimon S."/>
            <person name="Zhang W."/>
            <person name="Yang X."/>
            <person name="Jeffery I.B."/>
            <person name="Cooney J.C."/>
            <person name="Kagawa T.F."/>
            <person name="Liu W."/>
            <person name="Song Y."/>
            <person name="Salvetti E."/>
            <person name="Wrobel A."/>
            <person name="Rasinkangas P."/>
            <person name="Parkhill J."/>
            <person name="Rea M.C."/>
            <person name="O'Sullivan O."/>
            <person name="Ritari J."/>
            <person name="Douillard F.P."/>
            <person name="Paul Ross R."/>
            <person name="Yang R."/>
            <person name="Briner A.E."/>
            <person name="Felis G.E."/>
            <person name="de Vos W.M."/>
            <person name="Barrangou R."/>
            <person name="Klaenhammer T.R."/>
            <person name="Caufield P.W."/>
            <person name="Cui Y."/>
            <person name="Zhang H."/>
            <person name="O'Toole P.W."/>
        </authorList>
    </citation>
    <scope>NUCLEOTIDE SEQUENCE [LARGE SCALE GENOMIC DNA]</scope>
    <source>
        <strain evidence="2 3">JCM 15530</strain>
    </source>
</reference>
<name>A0A0R1HRI4_9LACO</name>
<dbReference type="AlphaFoldDB" id="A0A0R1HRI4"/>
<evidence type="ECO:0000313" key="3">
    <source>
        <dbReference type="Proteomes" id="UP000050911"/>
    </source>
</evidence>
<keyword evidence="1" id="KW-0812">Transmembrane</keyword>
<keyword evidence="1" id="KW-0472">Membrane</keyword>
<proteinExistence type="predicted"/>
<evidence type="ECO:0000256" key="1">
    <source>
        <dbReference type="SAM" id="Phobius"/>
    </source>
</evidence>
<feature type="transmembrane region" description="Helical" evidence="1">
    <location>
        <begin position="21"/>
        <end position="38"/>
    </location>
</feature>
<keyword evidence="1" id="KW-1133">Transmembrane helix</keyword>
<sequence length="140" mass="16373">MKGSQVTKMNNFDWRYAIFRNIELSIVLVSMSVLFFYWDFDQLTLTILLIEFALWGASTLWLKRPFMKNHPSYDPSNRSVIHPRIAITVTVLASLVIIGYVFFFHFDDNYDIPVWVIIINSFVHDGLTVCSKSAYRTPRV</sequence>
<organism evidence="2 3">
    <name type="scientific">Secundilactobacillus kimchicus JCM 15530</name>
    <dbReference type="NCBI Taxonomy" id="1302272"/>
    <lineage>
        <taxon>Bacteria</taxon>
        <taxon>Bacillati</taxon>
        <taxon>Bacillota</taxon>
        <taxon>Bacilli</taxon>
        <taxon>Lactobacillales</taxon>
        <taxon>Lactobacillaceae</taxon>
        <taxon>Secundilactobacillus</taxon>
    </lineage>
</organism>
<accession>A0A0R1HRI4</accession>
<feature type="transmembrane region" description="Helical" evidence="1">
    <location>
        <begin position="83"/>
        <end position="106"/>
    </location>
</feature>
<comment type="caution">
    <text evidence="2">The sequence shown here is derived from an EMBL/GenBank/DDBJ whole genome shotgun (WGS) entry which is preliminary data.</text>
</comment>
<evidence type="ECO:0000313" key="2">
    <source>
        <dbReference type="EMBL" id="KRK47091.1"/>
    </source>
</evidence>